<keyword evidence="4" id="KW-1185">Reference proteome</keyword>
<proteinExistence type="predicted"/>
<evidence type="ECO:0000313" key="3">
    <source>
        <dbReference type="EMBL" id="KAG8202130.1"/>
    </source>
</evidence>
<evidence type="ECO:0000259" key="2">
    <source>
        <dbReference type="Pfam" id="PF22936"/>
    </source>
</evidence>
<organism evidence="3 4">
    <name type="scientific">Oedothorax gibbosus</name>
    <dbReference type="NCBI Taxonomy" id="931172"/>
    <lineage>
        <taxon>Eukaryota</taxon>
        <taxon>Metazoa</taxon>
        <taxon>Ecdysozoa</taxon>
        <taxon>Arthropoda</taxon>
        <taxon>Chelicerata</taxon>
        <taxon>Arachnida</taxon>
        <taxon>Araneae</taxon>
        <taxon>Araneomorphae</taxon>
        <taxon>Entelegynae</taxon>
        <taxon>Araneoidea</taxon>
        <taxon>Linyphiidae</taxon>
        <taxon>Erigoninae</taxon>
        <taxon>Oedothorax</taxon>
    </lineage>
</organism>
<comment type="caution">
    <text evidence="3">The sequence shown here is derived from an EMBL/GenBank/DDBJ whole genome shotgun (WGS) entry which is preliminary data.</text>
</comment>
<evidence type="ECO:0000313" key="4">
    <source>
        <dbReference type="Proteomes" id="UP000827092"/>
    </source>
</evidence>
<accession>A0AAV6W4A0</accession>
<dbReference type="InterPro" id="IPR054722">
    <property type="entry name" value="PolX-like_BBD"/>
</dbReference>
<gene>
    <name evidence="3" type="ORF">JTE90_010491</name>
</gene>
<evidence type="ECO:0000256" key="1">
    <source>
        <dbReference type="SAM" id="MobiDB-lite"/>
    </source>
</evidence>
<feature type="region of interest" description="Disordered" evidence="1">
    <location>
        <begin position="14"/>
        <end position="37"/>
    </location>
</feature>
<dbReference type="Proteomes" id="UP000827092">
    <property type="component" value="Unassembled WGS sequence"/>
</dbReference>
<dbReference type="AlphaFoldDB" id="A0AAV6W4A0"/>
<protein>
    <recommendedName>
        <fullName evidence="2">Retrovirus-related Pol polyprotein from transposon TNT 1-94-like beta-barrel domain-containing protein</fullName>
    </recommendedName>
</protein>
<reference evidence="3 4" key="1">
    <citation type="journal article" date="2022" name="Nat. Ecol. Evol.">
        <title>A masculinizing supergene underlies an exaggerated male reproductive morph in a spider.</title>
        <authorList>
            <person name="Hendrickx F."/>
            <person name="De Corte Z."/>
            <person name="Sonet G."/>
            <person name="Van Belleghem S.M."/>
            <person name="Kostlbacher S."/>
            <person name="Vangestel C."/>
        </authorList>
    </citation>
    <scope>NUCLEOTIDE SEQUENCE [LARGE SCALE GENOMIC DNA]</scope>
    <source>
        <strain evidence="3">W744_W776</strain>
    </source>
</reference>
<dbReference type="EMBL" id="JAFNEN010000001">
    <property type="protein sequence ID" value="KAG8202130.1"/>
    <property type="molecule type" value="Genomic_DNA"/>
</dbReference>
<dbReference type="Pfam" id="PF22936">
    <property type="entry name" value="Pol_BBD"/>
    <property type="match status" value="1"/>
</dbReference>
<feature type="domain" description="Retrovirus-related Pol polyprotein from transposon TNT 1-94-like beta-barrel" evidence="2">
    <location>
        <begin position="45"/>
        <end position="129"/>
    </location>
</feature>
<name>A0AAV6W4A0_9ARAC</name>
<sequence>MECATTALVMATNEQEKIIPRQKKKKPHSSSSRRCVAKRQRNNKFILDRGASSHMYFNPDLFFEFARQTNSYITLAEDKPAKITGKGSVRITVPDEKCSTETLKLENVLCVPELKTNLLSTSKFTRNNCVVVFDAHEAKVILEDKVTCRTRRKSVVYRTNLRKSSCRHRIINLASKLRTFERE</sequence>